<protein>
    <submittedName>
        <fullName evidence="2">ABC transporter permease</fullName>
    </submittedName>
</protein>
<proteinExistence type="predicted"/>
<dbReference type="KEGG" id="blau:DQQ01_03895"/>
<keyword evidence="1" id="KW-1133">Transmembrane helix</keyword>
<accession>A0A2Z4U8U0</accession>
<feature type="transmembrane region" description="Helical" evidence="1">
    <location>
        <begin position="384"/>
        <end position="404"/>
    </location>
</feature>
<feature type="transmembrane region" description="Helical" evidence="1">
    <location>
        <begin position="191"/>
        <end position="215"/>
    </location>
</feature>
<evidence type="ECO:0000313" key="2">
    <source>
        <dbReference type="EMBL" id="AWY97433.1"/>
    </source>
</evidence>
<dbReference type="AlphaFoldDB" id="A0A2Z4U8U0"/>
<reference evidence="3" key="1">
    <citation type="submission" date="2018-06" db="EMBL/GenBank/DDBJ databases">
        <title>Description of Blautia argi sp. nov., a new anaerobic isolated from dog feces.</title>
        <authorList>
            <person name="Chang Y.-H."/>
            <person name="Paek J."/>
            <person name="Shin Y."/>
        </authorList>
    </citation>
    <scope>NUCLEOTIDE SEQUENCE [LARGE SCALE GENOMIC DNA]</scope>
    <source>
        <strain evidence="3">KCTC 15426</strain>
    </source>
</reference>
<feature type="transmembrane region" description="Helical" evidence="1">
    <location>
        <begin position="296"/>
        <end position="319"/>
    </location>
</feature>
<organism evidence="2 3">
    <name type="scientific">Blautia argi</name>
    <dbReference type="NCBI Taxonomy" id="1912897"/>
    <lineage>
        <taxon>Bacteria</taxon>
        <taxon>Bacillati</taxon>
        <taxon>Bacillota</taxon>
        <taxon>Clostridia</taxon>
        <taxon>Lachnospirales</taxon>
        <taxon>Lachnospiraceae</taxon>
        <taxon>Blautia</taxon>
    </lineage>
</organism>
<name>A0A2Z4U8U0_9FIRM</name>
<sequence>MVFYEIKKIFSKSSSKAALVFGGFMLCLTIYFAIGEVSYVDTEGEGTKGIVAARSLEKEKEKWKGELNVEHLQQVIRENHRVNQTPQAQSENVRENNQAFGWKQGFSDIRELLNKAFAGFQEYDYFRADSLTEEEVAQFYEKRTKSLKVWLEEEGGGAEQFTTAEKDFLIRQYERMATPWYYESSDGFEAWFTWSPTVCMLVVLMIGFLVSGIFSGEKRYHAASVYFASYHGRKKAVLAKIEAGIFTVTLLYWGTMLLYSGIVLGGLGVQGSQCLIQTQFGNWKSFYEMTIGQEFLCILLGGYIGCLFFGSLTMLISAWSNSGTAAAVVPFILILAPSFLVGTQIHFLDKILGLLPDQMLQMEGVISGFSLYSIGGTIVEALPILLIFYSALSVGLLPAIYRIYRTKEVRE</sequence>
<dbReference type="EMBL" id="CP030280">
    <property type="protein sequence ID" value="AWY97433.1"/>
    <property type="molecule type" value="Genomic_DNA"/>
</dbReference>
<keyword evidence="1" id="KW-0472">Membrane</keyword>
<dbReference type="OrthoDB" id="1692816at2"/>
<evidence type="ECO:0000256" key="1">
    <source>
        <dbReference type="SAM" id="Phobius"/>
    </source>
</evidence>
<keyword evidence="3" id="KW-1185">Reference proteome</keyword>
<feature type="transmembrane region" description="Helical" evidence="1">
    <location>
        <begin position="17"/>
        <end position="34"/>
    </location>
</feature>
<keyword evidence="1" id="KW-0812">Transmembrane</keyword>
<feature type="transmembrane region" description="Helical" evidence="1">
    <location>
        <begin position="325"/>
        <end position="348"/>
    </location>
</feature>
<dbReference type="Proteomes" id="UP000250003">
    <property type="component" value="Chromosome"/>
</dbReference>
<gene>
    <name evidence="2" type="ORF">DQQ01_03895</name>
</gene>
<evidence type="ECO:0000313" key="3">
    <source>
        <dbReference type="Proteomes" id="UP000250003"/>
    </source>
</evidence>